<organism evidence="7">
    <name type="scientific">Methanobacterium formicicum</name>
    <dbReference type="NCBI Taxonomy" id="2162"/>
    <lineage>
        <taxon>Archaea</taxon>
        <taxon>Methanobacteriati</taxon>
        <taxon>Methanobacteriota</taxon>
        <taxon>Methanomada group</taxon>
        <taxon>Methanobacteria</taxon>
        <taxon>Methanobacteriales</taxon>
        <taxon>Methanobacteriaceae</taxon>
        <taxon>Methanobacterium</taxon>
    </lineage>
</organism>
<dbReference type="InterPro" id="IPR027619">
    <property type="entry name" value="C-S_lyase_PatB-like"/>
</dbReference>
<dbReference type="AlphaFoldDB" id="A0A090I7Y4"/>
<dbReference type="EC" id="4.4.1.13" evidence="2"/>
<dbReference type="InterPro" id="IPR004839">
    <property type="entry name" value="Aminotransferase_I/II_large"/>
</dbReference>
<evidence type="ECO:0000256" key="5">
    <source>
        <dbReference type="ARBA" id="ARBA00037974"/>
    </source>
</evidence>
<name>A0A090I7Y4_METFO</name>
<comment type="cofactor">
    <cofactor evidence="1">
        <name>pyridoxal 5'-phosphate</name>
        <dbReference type="ChEBI" id="CHEBI:597326"/>
    </cofactor>
</comment>
<dbReference type="Gene3D" id="3.90.1150.10">
    <property type="entry name" value="Aspartate Aminotransferase, domain 1"/>
    <property type="match status" value="1"/>
</dbReference>
<dbReference type="RefSeq" id="WP_279845355.1">
    <property type="nucleotide sequence ID" value="NZ_JARVXG010000048.1"/>
</dbReference>
<evidence type="ECO:0000256" key="4">
    <source>
        <dbReference type="ARBA" id="ARBA00023239"/>
    </source>
</evidence>
<dbReference type="KEGG" id="mfi:DSM1535_2052"/>
<evidence type="ECO:0000256" key="2">
    <source>
        <dbReference type="ARBA" id="ARBA00012224"/>
    </source>
</evidence>
<proteinExistence type="inferred from homology"/>
<dbReference type="SUPFAM" id="SSF53383">
    <property type="entry name" value="PLP-dependent transferases"/>
    <property type="match status" value="1"/>
</dbReference>
<evidence type="ECO:0000259" key="6">
    <source>
        <dbReference type="Pfam" id="PF00155"/>
    </source>
</evidence>
<dbReference type="PANTHER" id="PTHR43525:SF1">
    <property type="entry name" value="PROTEIN MALY"/>
    <property type="match status" value="1"/>
</dbReference>
<dbReference type="Pfam" id="PF00155">
    <property type="entry name" value="Aminotran_1_2"/>
    <property type="match status" value="1"/>
</dbReference>
<feature type="domain" description="Aminotransferase class I/classII large" evidence="6">
    <location>
        <begin position="67"/>
        <end position="399"/>
    </location>
</feature>
<evidence type="ECO:0000313" key="7">
    <source>
        <dbReference type="EMBL" id="CEA14375.1"/>
    </source>
</evidence>
<dbReference type="PANTHER" id="PTHR43525">
    <property type="entry name" value="PROTEIN MALY"/>
    <property type="match status" value="1"/>
</dbReference>
<dbReference type="NCBIfam" id="TIGR04350">
    <property type="entry name" value="C_S_lyase_PatB"/>
    <property type="match status" value="1"/>
</dbReference>
<dbReference type="InterPro" id="IPR051798">
    <property type="entry name" value="Class-II_PLP-Dep_Aminotrans"/>
</dbReference>
<sequence length="409" mass="46633">MNKKRGYKLKYDFDRVISRENTDSLKWDLQKHIFGKDDLIPMWVADMDLPVAQPIIDSLKKRAEHPFYGYTHAGSRVRDSVVERMTKKFQWEIDPEWVVFTPGVVPALHVAVRSLSHPGDEIIVQEPAYHPFFPVVKNSGCHIASNPLRLVNGRYEMDYCGLEDKFKAQSGRLPCHGRAKAIIFCNPHNPVGRLWKKSEIIKMGEIIIENRGIVISDEIHCEIVFKGRKHTPFASISEEFQDNSMVCMSPSKTFNLAGLEVSSIIIPNKKLRNEFLNTMAGIVPGPNLFGYTALEAAYRDGDEWLEQVLNYLEGNLEFLTSYFKKRIQGIDVIETEGTYLAWLDCRELGMDNQNLRSFFRNNAMVAVEDGYIFGKSGSGFVRMNFALPRSILEEGLGRIEDAVFKLQNG</sequence>
<evidence type="ECO:0000256" key="3">
    <source>
        <dbReference type="ARBA" id="ARBA00022898"/>
    </source>
</evidence>
<protein>
    <recommendedName>
        <fullName evidence="2">cysteine-S-conjugate beta-lyase</fullName>
        <ecNumber evidence="2">4.4.1.13</ecNumber>
    </recommendedName>
</protein>
<gene>
    <name evidence="7" type="ORF">DSM1535_2052</name>
</gene>
<dbReference type="GO" id="GO:0030170">
    <property type="term" value="F:pyridoxal phosphate binding"/>
    <property type="evidence" value="ECO:0007669"/>
    <property type="project" value="InterPro"/>
</dbReference>
<reference evidence="7" key="1">
    <citation type="submission" date="2014-08" db="EMBL/GenBank/DDBJ databases">
        <authorList>
            <person name="Wibberg D."/>
        </authorList>
    </citation>
    <scope>NUCLEOTIDE SEQUENCE</scope>
</reference>
<keyword evidence="4 7" id="KW-0456">Lyase</keyword>
<dbReference type="Gene3D" id="3.40.640.10">
    <property type="entry name" value="Type I PLP-dependent aspartate aminotransferase-like (Major domain)"/>
    <property type="match status" value="1"/>
</dbReference>
<accession>A0A090I7Y4</accession>
<dbReference type="CDD" id="cd00609">
    <property type="entry name" value="AAT_like"/>
    <property type="match status" value="1"/>
</dbReference>
<dbReference type="PATRIC" id="fig|2162.9.peg.2115"/>
<dbReference type="InterPro" id="IPR015422">
    <property type="entry name" value="PyrdxlP-dep_Trfase_small"/>
</dbReference>
<dbReference type="GO" id="GO:0047804">
    <property type="term" value="F:cysteine-S-conjugate beta-lyase activity"/>
    <property type="evidence" value="ECO:0007669"/>
    <property type="project" value="UniProtKB-EC"/>
</dbReference>
<comment type="similarity">
    <text evidence="5">Belongs to the class-II pyridoxal-phosphate-dependent aminotransferase family. MalY/PatB cystathionine beta-lyase subfamily.</text>
</comment>
<dbReference type="InterPro" id="IPR015421">
    <property type="entry name" value="PyrdxlP-dep_Trfase_major"/>
</dbReference>
<keyword evidence="3" id="KW-0663">Pyridoxal phosphate</keyword>
<dbReference type="EMBL" id="LN515531">
    <property type="protein sequence ID" value="CEA14375.1"/>
    <property type="molecule type" value="Genomic_DNA"/>
</dbReference>
<evidence type="ECO:0000256" key="1">
    <source>
        <dbReference type="ARBA" id="ARBA00001933"/>
    </source>
</evidence>
<dbReference type="InterPro" id="IPR015424">
    <property type="entry name" value="PyrdxlP-dep_Trfase"/>
</dbReference>